<dbReference type="SMART" id="SM00304">
    <property type="entry name" value="HAMP"/>
    <property type="match status" value="1"/>
</dbReference>
<dbReference type="PROSITE" id="PS50887">
    <property type="entry name" value="GGDEF"/>
    <property type="match status" value="1"/>
</dbReference>
<reference evidence="5 6" key="1">
    <citation type="journal article" date="2015" name="Stand. Genomic Sci.">
        <title>Genomic Encyclopedia of Bacterial and Archaeal Type Strains, Phase III: the genomes of soil and plant-associated and newly described type strains.</title>
        <authorList>
            <person name="Whitman W.B."/>
            <person name="Woyke T."/>
            <person name="Klenk H.P."/>
            <person name="Zhou Y."/>
            <person name="Lilburn T.G."/>
            <person name="Beck B.J."/>
            <person name="De Vos P."/>
            <person name="Vandamme P."/>
            <person name="Eisen J.A."/>
            <person name="Garrity G."/>
            <person name="Hugenholtz P."/>
            <person name="Kyrpides N.C."/>
        </authorList>
    </citation>
    <scope>NUCLEOTIDE SEQUENCE [LARGE SCALE GENOMIC DNA]</scope>
    <source>
        <strain evidence="5 6">A3</strain>
    </source>
</reference>
<keyword evidence="1" id="KW-0812">Transmembrane</keyword>
<dbReference type="Pfam" id="PF00563">
    <property type="entry name" value="EAL"/>
    <property type="match status" value="1"/>
</dbReference>
<accession>A0A4R2I8Q7</accession>
<dbReference type="SUPFAM" id="SSF141868">
    <property type="entry name" value="EAL domain-like"/>
    <property type="match status" value="1"/>
</dbReference>
<dbReference type="InterPro" id="IPR001633">
    <property type="entry name" value="EAL_dom"/>
</dbReference>
<name>A0A4R2I8Q7_9GAMM</name>
<dbReference type="SMART" id="SM00267">
    <property type="entry name" value="GGDEF"/>
    <property type="match status" value="1"/>
</dbReference>
<keyword evidence="1" id="KW-0472">Membrane</keyword>
<dbReference type="Pfam" id="PF00990">
    <property type="entry name" value="GGDEF"/>
    <property type="match status" value="1"/>
</dbReference>
<dbReference type="Gene3D" id="6.10.340.10">
    <property type="match status" value="1"/>
</dbReference>
<dbReference type="SUPFAM" id="SSF158472">
    <property type="entry name" value="HAMP domain-like"/>
    <property type="match status" value="1"/>
</dbReference>
<dbReference type="GO" id="GO:0016020">
    <property type="term" value="C:membrane"/>
    <property type="evidence" value="ECO:0007669"/>
    <property type="project" value="InterPro"/>
</dbReference>
<comment type="caution">
    <text evidence="5">The sequence shown here is derived from an EMBL/GenBank/DDBJ whole genome shotgun (WGS) entry which is preliminary data.</text>
</comment>
<dbReference type="InterPro" id="IPR029787">
    <property type="entry name" value="Nucleotide_cyclase"/>
</dbReference>
<evidence type="ECO:0000259" key="3">
    <source>
        <dbReference type="PROSITE" id="PS50885"/>
    </source>
</evidence>
<feature type="transmembrane region" description="Helical" evidence="1">
    <location>
        <begin position="268"/>
        <end position="290"/>
    </location>
</feature>
<dbReference type="GO" id="GO:0007165">
    <property type="term" value="P:signal transduction"/>
    <property type="evidence" value="ECO:0007669"/>
    <property type="project" value="InterPro"/>
</dbReference>
<protein>
    <submittedName>
        <fullName evidence="5">Diguanylate cyclase (GGDEF)-like protein</fullName>
    </submittedName>
</protein>
<evidence type="ECO:0000259" key="2">
    <source>
        <dbReference type="PROSITE" id="PS50883"/>
    </source>
</evidence>
<dbReference type="PROSITE" id="PS50883">
    <property type="entry name" value="EAL"/>
    <property type="match status" value="1"/>
</dbReference>
<proteinExistence type="predicted"/>
<dbReference type="SMART" id="SM00052">
    <property type="entry name" value="EAL"/>
    <property type="match status" value="1"/>
</dbReference>
<dbReference type="Gene3D" id="3.20.20.450">
    <property type="entry name" value="EAL domain"/>
    <property type="match status" value="1"/>
</dbReference>
<evidence type="ECO:0000259" key="4">
    <source>
        <dbReference type="PROSITE" id="PS50887"/>
    </source>
</evidence>
<dbReference type="PANTHER" id="PTHR33121:SF70">
    <property type="entry name" value="SIGNALING PROTEIN YKOW"/>
    <property type="match status" value="1"/>
</dbReference>
<dbReference type="Proteomes" id="UP000294862">
    <property type="component" value="Unassembled WGS sequence"/>
</dbReference>
<gene>
    <name evidence="5" type="ORF">EV148_106134</name>
</gene>
<feature type="domain" description="HAMP" evidence="3">
    <location>
        <begin position="291"/>
        <end position="343"/>
    </location>
</feature>
<dbReference type="InterPro" id="IPR050706">
    <property type="entry name" value="Cyclic-di-GMP_PDE-like"/>
</dbReference>
<dbReference type="Gene3D" id="3.30.70.270">
    <property type="match status" value="1"/>
</dbReference>
<keyword evidence="6" id="KW-1185">Reference proteome</keyword>
<sequence>MNFRLRLALLFVTTLVAVQAFTALLAYGVARRALIADGERQLAVGATAVARQLDDISARVADNVQVLSLDFALRAAIAQNDQSTVLSALRNHGRRIGAERMLLVGLDGMVRSDTAAPAGETFPFPDLAEAALDHPAAAVVAIGGKAYWMIVVPVYAPKPIALIAAGIPVDDALLAHLQKSSALPNSLELVTLGGDGRWADIARGDNRVEIAPALAGRELPLHPTLMQLDAREYVVLATRLRESERSAPVAAMLGYSLDDALRQYRPVAVAWASLVALGLAIGLAGALLIARGVARPIEKLAAAAHRIGAGDYAPAAASGKRDEVGQLAAALSNMTLAIAEREERIRYQAEHDAVTALPNRHAAEAAIRQALLARPEAGALLMVGLARLPEVIQTMGHTISDRFMHDAGMRLRPFAQRGIVARATDTQFAVWLDGADKAEAIAIAFRILDVLGVPYQEADLSIDTAPAIGIALHPVHGDEAGALLRRAEVALFAALGAEDPVAVYDAGTDPHRPERLTLMSELREALDRNQLRLHYQPKLRLADERIDGAEALLRWQHPLRGAIPPDAFIPLAERTGNIRRVTRWVLASAIAQAHEWAARGHELRIAINLSARDLDDADLPTRVADLLSLHAVAPRTIVLELTESAVMGEPDTAVQVLKRLADLGIDLAIDDFGIGQSSLAYLRRLPVREIKIDRFFTQKLGEDVGDRTLVRSIVELGHRLGYRVTAEGIETRAAFEYLREVGCDHVQGYYIATALEPDALEAMLGRDESAAARGVRA</sequence>
<evidence type="ECO:0000313" key="6">
    <source>
        <dbReference type="Proteomes" id="UP000294862"/>
    </source>
</evidence>
<dbReference type="Pfam" id="PF00672">
    <property type="entry name" value="HAMP"/>
    <property type="match status" value="1"/>
</dbReference>
<dbReference type="AlphaFoldDB" id="A0A4R2I8Q7"/>
<dbReference type="OrthoDB" id="9804951at2"/>
<dbReference type="InterPro" id="IPR043128">
    <property type="entry name" value="Rev_trsase/Diguanyl_cyclase"/>
</dbReference>
<dbReference type="CDD" id="cd01948">
    <property type="entry name" value="EAL"/>
    <property type="match status" value="1"/>
</dbReference>
<feature type="domain" description="GGDEF" evidence="4">
    <location>
        <begin position="376"/>
        <end position="506"/>
    </location>
</feature>
<organism evidence="5 6">
    <name type="scientific">Dokdonella fugitiva</name>
    <dbReference type="NCBI Taxonomy" id="328517"/>
    <lineage>
        <taxon>Bacteria</taxon>
        <taxon>Pseudomonadati</taxon>
        <taxon>Pseudomonadota</taxon>
        <taxon>Gammaproteobacteria</taxon>
        <taxon>Lysobacterales</taxon>
        <taxon>Rhodanobacteraceae</taxon>
        <taxon>Dokdonella</taxon>
    </lineage>
</organism>
<dbReference type="InterPro" id="IPR003660">
    <property type="entry name" value="HAMP_dom"/>
</dbReference>
<dbReference type="InterPro" id="IPR029150">
    <property type="entry name" value="dCache_3"/>
</dbReference>
<feature type="domain" description="EAL" evidence="2">
    <location>
        <begin position="515"/>
        <end position="768"/>
    </location>
</feature>
<keyword evidence="1" id="KW-1133">Transmembrane helix</keyword>
<dbReference type="InterPro" id="IPR000160">
    <property type="entry name" value="GGDEF_dom"/>
</dbReference>
<dbReference type="InterPro" id="IPR035919">
    <property type="entry name" value="EAL_sf"/>
</dbReference>
<dbReference type="PANTHER" id="PTHR33121">
    <property type="entry name" value="CYCLIC DI-GMP PHOSPHODIESTERASE PDEF"/>
    <property type="match status" value="1"/>
</dbReference>
<evidence type="ECO:0000256" key="1">
    <source>
        <dbReference type="SAM" id="Phobius"/>
    </source>
</evidence>
<dbReference type="PROSITE" id="PS50885">
    <property type="entry name" value="HAMP"/>
    <property type="match status" value="1"/>
</dbReference>
<dbReference type="Pfam" id="PF14827">
    <property type="entry name" value="dCache_3"/>
    <property type="match status" value="1"/>
</dbReference>
<dbReference type="SUPFAM" id="SSF55073">
    <property type="entry name" value="Nucleotide cyclase"/>
    <property type="match status" value="1"/>
</dbReference>
<evidence type="ECO:0000313" key="5">
    <source>
        <dbReference type="EMBL" id="TCO39979.1"/>
    </source>
</evidence>
<dbReference type="RefSeq" id="WP_131998542.1">
    <property type="nucleotide sequence ID" value="NZ_JACGXM010000007.1"/>
</dbReference>
<dbReference type="EMBL" id="SLWQ01000006">
    <property type="protein sequence ID" value="TCO39979.1"/>
    <property type="molecule type" value="Genomic_DNA"/>
</dbReference>
<dbReference type="GO" id="GO:0071111">
    <property type="term" value="F:cyclic-guanylate-specific phosphodiesterase activity"/>
    <property type="evidence" value="ECO:0007669"/>
    <property type="project" value="InterPro"/>
</dbReference>
<dbReference type="CDD" id="cd06225">
    <property type="entry name" value="HAMP"/>
    <property type="match status" value="1"/>
</dbReference>